<protein>
    <submittedName>
        <fullName evidence="4">Oxidoreductase</fullName>
    </submittedName>
</protein>
<evidence type="ECO:0000313" key="5">
    <source>
        <dbReference type="Proteomes" id="UP000054387"/>
    </source>
</evidence>
<dbReference type="InterPro" id="IPR050463">
    <property type="entry name" value="Gfo/Idh/MocA_oxidrdct_glycsds"/>
</dbReference>
<keyword evidence="1" id="KW-0560">Oxidoreductase</keyword>
<feature type="domain" description="Gfo/Idh/MocA-like oxidoreductase C-terminal" evidence="3">
    <location>
        <begin position="137"/>
        <end position="321"/>
    </location>
</feature>
<dbReference type="RefSeq" id="WP_058583001.1">
    <property type="nucleotide sequence ID" value="NZ_LOPU01000030.1"/>
</dbReference>
<dbReference type="Gene3D" id="3.40.50.720">
    <property type="entry name" value="NAD(P)-binding Rossmann-like Domain"/>
    <property type="match status" value="1"/>
</dbReference>
<evidence type="ECO:0000259" key="2">
    <source>
        <dbReference type="Pfam" id="PF01408"/>
    </source>
</evidence>
<dbReference type="AlphaFoldDB" id="A0A0W1R6H6"/>
<dbReference type="Gene3D" id="3.30.360.10">
    <property type="entry name" value="Dihydrodipicolinate Reductase, domain 2"/>
    <property type="match status" value="1"/>
</dbReference>
<dbReference type="InterPro" id="IPR000683">
    <property type="entry name" value="Gfo/Idh/MocA-like_OxRdtase_N"/>
</dbReference>
<dbReference type="Pfam" id="PF02894">
    <property type="entry name" value="GFO_IDH_MocA_C"/>
    <property type="match status" value="1"/>
</dbReference>
<dbReference type="Pfam" id="PF01408">
    <property type="entry name" value="GFO_IDH_MocA"/>
    <property type="match status" value="1"/>
</dbReference>
<organism evidence="4 5">
    <name type="scientific">Haloprofundus marisrubri</name>
    <dbReference type="NCBI Taxonomy" id="1514971"/>
    <lineage>
        <taxon>Archaea</taxon>
        <taxon>Methanobacteriati</taxon>
        <taxon>Methanobacteriota</taxon>
        <taxon>Stenosarchaea group</taxon>
        <taxon>Halobacteria</taxon>
        <taxon>Halobacteriales</taxon>
        <taxon>Haloferacaceae</taxon>
        <taxon>Haloprofundus</taxon>
    </lineage>
</organism>
<dbReference type="SUPFAM" id="SSF51735">
    <property type="entry name" value="NAD(P)-binding Rossmann-fold domains"/>
    <property type="match status" value="1"/>
</dbReference>
<evidence type="ECO:0000313" key="4">
    <source>
        <dbReference type="EMBL" id="KTG08717.1"/>
    </source>
</evidence>
<dbReference type="GO" id="GO:0000166">
    <property type="term" value="F:nucleotide binding"/>
    <property type="evidence" value="ECO:0007669"/>
    <property type="project" value="InterPro"/>
</dbReference>
<reference evidence="4 5" key="1">
    <citation type="submission" date="2015-12" db="EMBL/GenBank/DDBJ databases">
        <title>Haloprofundus marisrubri gen. nov., sp. nov., an extremely halophilic archaeon isolated from the Discovery deep brine-seawater interface in the Red Sea.</title>
        <authorList>
            <person name="Zhang G."/>
            <person name="Stingl U."/>
            <person name="Rashid M."/>
        </authorList>
    </citation>
    <scope>NUCLEOTIDE SEQUENCE [LARGE SCALE GENOMIC DNA]</scope>
    <source>
        <strain evidence="4 5">SB9</strain>
    </source>
</reference>
<evidence type="ECO:0000256" key="1">
    <source>
        <dbReference type="ARBA" id="ARBA00023002"/>
    </source>
</evidence>
<evidence type="ECO:0000259" key="3">
    <source>
        <dbReference type="Pfam" id="PF02894"/>
    </source>
</evidence>
<dbReference type="PANTHER" id="PTHR43818:SF11">
    <property type="entry name" value="BCDNA.GH03377"/>
    <property type="match status" value="1"/>
</dbReference>
<accession>A0A0W1R6H6</accession>
<dbReference type="InterPro" id="IPR036291">
    <property type="entry name" value="NAD(P)-bd_dom_sf"/>
</dbReference>
<name>A0A0W1R6H6_9EURY</name>
<sequence length="330" mass="36468">MSAEPVYEVGIVGCGVIGTRLAESFAAHERTNVWGACDLVESKVETFADEYDCASFTDHRALVESDAVDVVYVGVPPVNHLEITRSALEADTHVVCEKPIAENAAEGEKMVELATSTNRTTAINLPFRYTPGFVEMRERVQNGDIGTPKRISLDFRFPQWPREWQDVSWLESREQGGPLREVGTHFLFGVQEIFGSIDRLSADVTYTGPETYEDSIVGYFEADGVHGTLDLLCNHQQSEENSITVVGSESSLTLTEWYKLVENRGEPGDEDGTTLNEMREQTTLTLVDEFVTALDGGDGDLVSFEEAYRVQRAVDAVFASEGTMQDLSAE</sequence>
<dbReference type="InterPro" id="IPR004104">
    <property type="entry name" value="Gfo/Idh/MocA-like_OxRdtase_C"/>
</dbReference>
<keyword evidence="5" id="KW-1185">Reference proteome</keyword>
<dbReference type="SUPFAM" id="SSF55347">
    <property type="entry name" value="Glyceraldehyde-3-phosphate dehydrogenase-like, C-terminal domain"/>
    <property type="match status" value="1"/>
</dbReference>
<dbReference type="Proteomes" id="UP000054387">
    <property type="component" value="Unassembled WGS sequence"/>
</dbReference>
<dbReference type="EMBL" id="LOPU01000030">
    <property type="protein sequence ID" value="KTG08717.1"/>
    <property type="molecule type" value="Genomic_DNA"/>
</dbReference>
<comment type="caution">
    <text evidence="4">The sequence shown here is derived from an EMBL/GenBank/DDBJ whole genome shotgun (WGS) entry which is preliminary data.</text>
</comment>
<dbReference type="GO" id="GO:0016491">
    <property type="term" value="F:oxidoreductase activity"/>
    <property type="evidence" value="ECO:0007669"/>
    <property type="project" value="UniProtKB-KW"/>
</dbReference>
<gene>
    <name evidence="4" type="ORF">AUR64_17850</name>
</gene>
<dbReference type="STRING" id="1514971.AUR64_17850"/>
<dbReference type="PANTHER" id="PTHR43818">
    <property type="entry name" value="BCDNA.GH03377"/>
    <property type="match status" value="1"/>
</dbReference>
<feature type="domain" description="Gfo/Idh/MocA-like oxidoreductase N-terminal" evidence="2">
    <location>
        <begin position="8"/>
        <end position="122"/>
    </location>
</feature>
<dbReference type="OrthoDB" id="25239at2157"/>
<proteinExistence type="predicted"/>